<dbReference type="InterPro" id="IPR040198">
    <property type="entry name" value="Fido_containing"/>
</dbReference>
<dbReference type="InterPro" id="IPR036597">
    <property type="entry name" value="Fido-like_dom_sf"/>
</dbReference>
<reference evidence="4 5" key="1">
    <citation type="journal article" date="2009" name="J. Bacteriol.">
        <title>Genome sequences of three Agrobacterium biovars help elucidate the evolution of multichromosome genomes in bacteria.</title>
        <authorList>
            <person name="Slater S.C."/>
            <person name="Goldman B.S."/>
            <person name="Goodner B."/>
            <person name="Setubal J.C."/>
            <person name="Farrand S.K."/>
            <person name="Nester E.W."/>
            <person name="Burr T.J."/>
            <person name="Banta L."/>
            <person name="Dickerman A.W."/>
            <person name="Paulsen I."/>
            <person name="Otten L."/>
            <person name="Suen G."/>
            <person name="Welch R."/>
            <person name="Almeida N.F."/>
            <person name="Arnold F."/>
            <person name="Burton O.T."/>
            <person name="Du Z."/>
            <person name="Ewing A."/>
            <person name="Godsy E."/>
            <person name="Heisel S."/>
            <person name="Houmiel K.L."/>
            <person name="Jhaveri J."/>
            <person name="Lu J."/>
            <person name="Miller N.M."/>
            <person name="Norton S."/>
            <person name="Chen Q."/>
            <person name="Phoolcharoen W."/>
            <person name="Ohlin V."/>
            <person name="Ondrusek D."/>
            <person name="Pride N."/>
            <person name="Stricklin S.L."/>
            <person name="Sun J."/>
            <person name="Wheeler C."/>
            <person name="Wilson L."/>
            <person name="Zhu H."/>
            <person name="Wood D.W."/>
        </authorList>
    </citation>
    <scope>NUCLEOTIDE SEQUENCE [LARGE SCALE GENOMIC DNA]</scope>
    <source>
        <strain evidence="5">K84 / ATCC BAA-868</strain>
        <plasmid evidence="4 5">pAtK84b</plasmid>
    </source>
</reference>
<dbReference type="PROSITE" id="PS51459">
    <property type="entry name" value="FIDO"/>
    <property type="match status" value="1"/>
</dbReference>
<protein>
    <submittedName>
        <fullName evidence="4">Cell filamentation protein</fullName>
    </submittedName>
</protein>
<feature type="region of interest" description="Disordered" evidence="2">
    <location>
        <begin position="1"/>
        <end position="21"/>
    </location>
</feature>
<geneLocation type="plasmid" evidence="4 5">
    <name>pAtK84b</name>
</geneLocation>
<organism evidence="4 5">
    <name type="scientific">Rhizobium rhizogenes (strain K84 / ATCC BAA-868)</name>
    <name type="common">Agrobacterium radiobacter</name>
    <dbReference type="NCBI Taxonomy" id="311403"/>
    <lineage>
        <taxon>Bacteria</taxon>
        <taxon>Pseudomonadati</taxon>
        <taxon>Pseudomonadota</taxon>
        <taxon>Alphaproteobacteria</taxon>
        <taxon>Hyphomicrobiales</taxon>
        <taxon>Rhizobiaceae</taxon>
        <taxon>Rhizobium/Agrobacterium group</taxon>
        <taxon>Rhizobium</taxon>
    </lineage>
</organism>
<dbReference type="KEGG" id="ara:Arad_14043"/>
<dbReference type="Pfam" id="PF02661">
    <property type="entry name" value="Fic"/>
    <property type="match status" value="1"/>
</dbReference>
<dbReference type="Gene3D" id="1.10.3290.10">
    <property type="entry name" value="Fido-like domain"/>
    <property type="match status" value="1"/>
</dbReference>
<dbReference type="EMBL" id="CP000630">
    <property type="protein sequence ID" value="ACM30943.1"/>
    <property type="molecule type" value="Genomic_DNA"/>
</dbReference>
<evidence type="ECO:0000313" key="5">
    <source>
        <dbReference type="Proteomes" id="UP000001600"/>
    </source>
</evidence>
<proteinExistence type="predicted"/>
<accession>B9JP74</accession>
<dbReference type="HOGENOM" id="CLU_118945_0_0_5"/>
<evidence type="ECO:0000313" key="4">
    <source>
        <dbReference type="EMBL" id="ACM30943.1"/>
    </source>
</evidence>
<dbReference type="InterPro" id="IPR013436">
    <property type="entry name" value="Mobile_mystery_prot_B"/>
</dbReference>
<gene>
    <name evidence="4" type="ordered locus">Arad_14043</name>
</gene>
<keyword evidence="4" id="KW-0614">Plasmid</keyword>
<dbReference type="SUPFAM" id="SSF140931">
    <property type="entry name" value="Fic-like"/>
    <property type="match status" value="1"/>
</dbReference>
<evidence type="ECO:0000256" key="2">
    <source>
        <dbReference type="SAM" id="MobiDB-lite"/>
    </source>
</evidence>
<feature type="domain" description="Fido" evidence="3">
    <location>
        <begin position="64"/>
        <end position="202"/>
    </location>
</feature>
<dbReference type="PANTHER" id="PTHR13504:SF39">
    <property type="entry name" value="CELL FILAMENTATION PROTEIN"/>
    <property type="match status" value="1"/>
</dbReference>
<evidence type="ECO:0000256" key="1">
    <source>
        <dbReference type="PIRSR" id="PIRSR640198-1"/>
    </source>
</evidence>
<sequence>MVTKMTDLFQEPEDATPLEPQEREGLLQSWITHRQDLNEAEQENIVEGAAWARGRRRMPVGRMLTEDFMRTLHRRMFGEVWQWAGSFRTTERNIGIQAYRIPVELTALLDDVRYWVEHETFEADEIAIRFHHRLVAIHPFPNGNGRHARLAADLLVEKLGAEPFSWGSGSLGDVGDLRTRYVAALQAADNHDIAPLLEFARS</sequence>
<dbReference type="PANTHER" id="PTHR13504">
    <property type="entry name" value="FIDO DOMAIN-CONTAINING PROTEIN DDB_G0283145"/>
    <property type="match status" value="1"/>
</dbReference>
<dbReference type="InterPro" id="IPR003812">
    <property type="entry name" value="Fido"/>
</dbReference>
<evidence type="ECO:0000259" key="3">
    <source>
        <dbReference type="PROSITE" id="PS51459"/>
    </source>
</evidence>
<feature type="active site" evidence="1">
    <location>
        <position position="138"/>
    </location>
</feature>
<dbReference type="AlphaFoldDB" id="B9JP74"/>
<name>B9JP74_RHIR8</name>
<dbReference type="NCBIfam" id="TIGR02613">
    <property type="entry name" value="mob_myst_B"/>
    <property type="match status" value="1"/>
</dbReference>
<dbReference type="Proteomes" id="UP000001600">
    <property type="component" value="Plasmid pAtK84b"/>
</dbReference>